<dbReference type="PATRIC" id="fig|1582439.9.peg.1885"/>
<accession>A0A0C5C149</accession>
<protein>
    <submittedName>
        <fullName evidence="1">Uncharacterized protein</fullName>
    </submittedName>
</protein>
<evidence type="ECO:0000313" key="1">
    <source>
        <dbReference type="EMBL" id="AJM93040.1"/>
    </source>
</evidence>
<keyword evidence="2" id="KW-1185">Reference proteome</keyword>
<reference evidence="2" key="1">
    <citation type="submission" date="2015-02" db="EMBL/GenBank/DDBJ databases">
        <title>Characterization of two novel Thaumarchaeota isolated from the Northern Adriatic Sea.</title>
        <authorList>
            <person name="Bayer B."/>
            <person name="Vojvoda J."/>
            <person name="Offre P."/>
            <person name="Srivastava A."/>
            <person name="Elisabeth N."/>
            <person name="Garcia J.A.L."/>
            <person name="Schleper C."/>
            <person name="Herndl G.J."/>
        </authorList>
    </citation>
    <scope>NUCLEOTIDE SEQUENCE [LARGE SCALE GENOMIC DNA]</scope>
    <source>
        <strain evidence="2">D3C</strain>
    </source>
</reference>
<organism evidence="1 2">
    <name type="scientific">Nitrosopumilus piranensis</name>
    <dbReference type="NCBI Taxonomy" id="1582439"/>
    <lineage>
        <taxon>Archaea</taxon>
        <taxon>Nitrososphaerota</taxon>
        <taxon>Nitrososphaeria</taxon>
        <taxon>Nitrosopumilales</taxon>
        <taxon>Nitrosopumilaceae</taxon>
        <taxon>Nitrosopumilus</taxon>
    </lineage>
</organism>
<proteinExistence type="predicted"/>
<reference evidence="1 2" key="2">
    <citation type="journal article" date="2016" name="ISME J.">
        <title>Physiological and genomic characterization of two novel marine thaumarchaeal strains indicates niche differentiation.</title>
        <authorList>
            <person name="Bayer B."/>
            <person name="Vojvoda J."/>
            <person name="Offre P."/>
            <person name="Alves R.J."/>
            <person name="Elisabeth N.H."/>
            <person name="Garcia J.A."/>
            <person name="Volland J.M."/>
            <person name="Srivastava A."/>
            <person name="Schleper C."/>
            <person name="Herndl G.J."/>
        </authorList>
    </citation>
    <scope>NUCLEOTIDE SEQUENCE [LARGE SCALE GENOMIC DNA]</scope>
    <source>
        <strain evidence="1 2">D3C</strain>
    </source>
</reference>
<reference evidence="1 2" key="3">
    <citation type="journal article" date="2019" name="Int. J. Syst. Evol. Microbiol.">
        <title>Nitrosopumilus adriaticus sp. nov. and Nitrosopumilus piranensis sp. nov., two ammonia-oxidizing archaea from the Adriatic Sea and members of the class Nitrososphaeria.</title>
        <authorList>
            <person name="Bayer B."/>
            <person name="Vojvoda J."/>
            <person name="Reinthaler T."/>
            <person name="Reyes C."/>
            <person name="Pinto M."/>
            <person name="Herndl G.J."/>
        </authorList>
    </citation>
    <scope>NUCLEOTIDE SEQUENCE [LARGE SCALE GENOMIC DNA]</scope>
    <source>
        <strain evidence="1 2">D3C</strain>
    </source>
</reference>
<dbReference type="STRING" id="1582439.NPIRD3C_1830"/>
<dbReference type="Proteomes" id="UP000032027">
    <property type="component" value="Chromosome"/>
</dbReference>
<dbReference type="HOGENOM" id="CLU_1048079_0_0_2"/>
<name>A0A0C5C149_9ARCH</name>
<dbReference type="GeneID" id="41600924"/>
<dbReference type="KEGG" id="nid:NPIRD3C_1830"/>
<evidence type="ECO:0000313" key="2">
    <source>
        <dbReference type="Proteomes" id="UP000032027"/>
    </source>
</evidence>
<gene>
    <name evidence="1" type="ORF">NPIRD3C_1830</name>
</gene>
<dbReference type="AlphaFoldDB" id="A0A0C5C149"/>
<dbReference type="EMBL" id="CP010868">
    <property type="protein sequence ID" value="AJM93040.1"/>
    <property type="molecule type" value="Genomic_DNA"/>
</dbReference>
<sequence>MKISDDASNFKASVKSADPDSAKKITDILYQMVEDKKIESFKIRRVTKGANSIDLSPLVPLTDYVDIESLYHQIKDSEIAVLGSGLLALGIAKKILSIVKDGIEIAEKIKGKKSMFGVNCRIDEQSVVKYGRSFGVKPFDTILTSATPKNMEKMFLKERRWGEIKIAFEKYYTIQYIAMFVKHPVAAITHMGEVDHIEYNPETGKSTLILKGSPKKLKKEIPYDPKWEHHNAHGTVYTTKSRIDTADTLADVYPSLDYRRKRKIH</sequence>
<dbReference type="RefSeq" id="WP_148703772.1">
    <property type="nucleotide sequence ID" value="NZ_CP010868.1"/>
</dbReference>